<sequence>MNDLWKTLKSDEEYNIALKRTIEIFHAEQGTPESDELELLLSIVMDYENRHFHIPSPD</sequence>
<proteinExistence type="predicted"/>
<name>A0A562UC92_9SPHI</name>
<keyword evidence="2" id="KW-1185">Reference proteome</keyword>
<dbReference type="RefSeq" id="WP_144910157.1">
    <property type="nucleotide sequence ID" value="NZ_VLLI01000002.1"/>
</dbReference>
<comment type="caution">
    <text evidence="1">The sequence shown here is derived from an EMBL/GenBank/DDBJ whole genome shotgun (WGS) entry which is preliminary data.</text>
</comment>
<reference evidence="1 2" key="1">
    <citation type="submission" date="2019-07" db="EMBL/GenBank/DDBJ databases">
        <title>Genomic Encyclopedia of Archaeal and Bacterial Type Strains, Phase II (KMG-II): from individual species to whole genera.</title>
        <authorList>
            <person name="Goeker M."/>
        </authorList>
    </citation>
    <scope>NUCLEOTIDE SEQUENCE [LARGE SCALE GENOMIC DNA]</scope>
    <source>
        <strain evidence="1 2">ATCC BAA-1854</strain>
    </source>
</reference>
<evidence type="ECO:0000313" key="2">
    <source>
        <dbReference type="Proteomes" id="UP000317010"/>
    </source>
</evidence>
<protein>
    <submittedName>
        <fullName evidence="1">HTH-type transcriptional regulator/antitoxin HigA</fullName>
    </submittedName>
</protein>
<evidence type="ECO:0000313" key="1">
    <source>
        <dbReference type="EMBL" id="TWJ03444.1"/>
    </source>
</evidence>
<organism evidence="1 2">
    <name type="scientific">Mucilaginibacter frigoritolerans</name>
    <dbReference type="NCBI Taxonomy" id="652788"/>
    <lineage>
        <taxon>Bacteria</taxon>
        <taxon>Pseudomonadati</taxon>
        <taxon>Bacteroidota</taxon>
        <taxon>Sphingobacteriia</taxon>
        <taxon>Sphingobacteriales</taxon>
        <taxon>Sphingobacteriaceae</taxon>
        <taxon>Mucilaginibacter</taxon>
    </lineage>
</organism>
<gene>
    <name evidence="1" type="ORF">JN11_00987</name>
</gene>
<dbReference type="AlphaFoldDB" id="A0A562UC92"/>
<dbReference type="EMBL" id="VLLI01000002">
    <property type="protein sequence ID" value="TWJ03444.1"/>
    <property type="molecule type" value="Genomic_DNA"/>
</dbReference>
<dbReference type="OrthoDB" id="9796786at2"/>
<dbReference type="Proteomes" id="UP000317010">
    <property type="component" value="Unassembled WGS sequence"/>
</dbReference>
<accession>A0A562UC92</accession>